<sequence length="50" mass="5595">MSAIAFAIGVIIVVIGGKQDANLVDVEEKSNTMFSKFDFIKKLKDIRVFF</sequence>
<dbReference type="RefSeq" id="WP_354660006.1">
    <property type="nucleotide sequence ID" value="NZ_JBEXAC010000001.1"/>
</dbReference>
<organism evidence="1 2">
    <name type="scientific">Chitinophaga defluvii</name>
    <dbReference type="NCBI Taxonomy" id="3163343"/>
    <lineage>
        <taxon>Bacteria</taxon>
        <taxon>Pseudomonadati</taxon>
        <taxon>Bacteroidota</taxon>
        <taxon>Chitinophagia</taxon>
        <taxon>Chitinophagales</taxon>
        <taxon>Chitinophagaceae</taxon>
        <taxon>Chitinophaga</taxon>
    </lineage>
</organism>
<dbReference type="Proteomes" id="UP001549749">
    <property type="component" value="Unassembled WGS sequence"/>
</dbReference>
<evidence type="ECO:0000313" key="1">
    <source>
        <dbReference type="EMBL" id="MET6997368.1"/>
    </source>
</evidence>
<gene>
    <name evidence="1" type="ORF">ABR189_08305</name>
</gene>
<proteinExistence type="predicted"/>
<dbReference type="EMBL" id="JBEXAC010000001">
    <property type="protein sequence ID" value="MET6997368.1"/>
    <property type="molecule type" value="Genomic_DNA"/>
</dbReference>
<reference evidence="1 2" key="1">
    <citation type="submission" date="2024-06" db="EMBL/GenBank/DDBJ databases">
        <title>Chitinophaga defluvii sp. nov., isolated from municipal sewage.</title>
        <authorList>
            <person name="Zhang L."/>
        </authorList>
    </citation>
    <scope>NUCLEOTIDE SEQUENCE [LARGE SCALE GENOMIC DNA]</scope>
    <source>
        <strain evidence="1 2">H8</strain>
    </source>
</reference>
<comment type="caution">
    <text evidence="1">The sequence shown here is derived from an EMBL/GenBank/DDBJ whole genome shotgun (WGS) entry which is preliminary data.</text>
</comment>
<protein>
    <submittedName>
        <fullName evidence="1">Uncharacterized protein</fullName>
    </submittedName>
</protein>
<keyword evidence="2" id="KW-1185">Reference proteome</keyword>
<accession>A0ABV2T2X1</accession>
<name>A0ABV2T2X1_9BACT</name>
<evidence type="ECO:0000313" key="2">
    <source>
        <dbReference type="Proteomes" id="UP001549749"/>
    </source>
</evidence>